<evidence type="ECO:0000313" key="3">
    <source>
        <dbReference type="Proteomes" id="UP001153269"/>
    </source>
</evidence>
<name>A0A9N7YL97_PLEPL</name>
<reference evidence="2" key="1">
    <citation type="submission" date="2020-03" db="EMBL/GenBank/DDBJ databases">
        <authorList>
            <person name="Weist P."/>
        </authorList>
    </citation>
    <scope>NUCLEOTIDE SEQUENCE</scope>
</reference>
<evidence type="ECO:0000313" key="2">
    <source>
        <dbReference type="EMBL" id="CAB1435770.1"/>
    </source>
</evidence>
<accession>A0A9N7YL97</accession>
<proteinExistence type="predicted"/>
<comment type="caution">
    <text evidence="2">The sequence shown here is derived from an EMBL/GenBank/DDBJ whole genome shotgun (WGS) entry which is preliminary data.</text>
</comment>
<sequence>MTVVTPLKNGTRNPVNTKRGGEVGYCASESPIQGSGLDELDQRLLLNTHLHSKRTVQEIGLGPGVNKDRDCVSLSFVEELVVEKGPRGHSRTSNVAHQRPWNLCTCCSANDNRVLPSCIGSAGSLGHDANRSLEVVRVDGYGDYSSPLSLISVPEVHQPSAAPSWPGAPTIYLPSFSQAAPSRRKAEYCKGKLEVWHTAPELLNADARSGWMYGKLLPTG</sequence>
<gene>
    <name evidence="2" type="ORF">PLEPLA_LOCUS23816</name>
</gene>
<dbReference type="AlphaFoldDB" id="A0A9N7YL97"/>
<organism evidence="2 3">
    <name type="scientific">Pleuronectes platessa</name>
    <name type="common">European plaice</name>
    <dbReference type="NCBI Taxonomy" id="8262"/>
    <lineage>
        <taxon>Eukaryota</taxon>
        <taxon>Metazoa</taxon>
        <taxon>Chordata</taxon>
        <taxon>Craniata</taxon>
        <taxon>Vertebrata</taxon>
        <taxon>Euteleostomi</taxon>
        <taxon>Actinopterygii</taxon>
        <taxon>Neopterygii</taxon>
        <taxon>Teleostei</taxon>
        <taxon>Neoteleostei</taxon>
        <taxon>Acanthomorphata</taxon>
        <taxon>Carangaria</taxon>
        <taxon>Pleuronectiformes</taxon>
        <taxon>Pleuronectoidei</taxon>
        <taxon>Pleuronectidae</taxon>
        <taxon>Pleuronectes</taxon>
    </lineage>
</organism>
<evidence type="ECO:0000256" key="1">
    <source>
        <dbReference type="SAM" id="MobiDB-lite"/>
    </source>
</evidence>
<dbReference type="Proteomes" id="UP001153269">
    <property type="component" value="Unassembled WGS sequence"/>
</dbReference>
<dbReference type="EMBL" id="CADEAL010001807">
    <property type="protein sequence ID" value="CAB1435770.1"/>
    <property type="molecule type" value="Genomic_DNA"/>
</dbReference>
<protein>
    <submittedName>
        <fullName evidence="2">Uncharacterized protein</fullName>
    </submittedName>
</protein>
<feature type="region of interest" description="Disordered" evidence="1">
    <location>
        <begin position="1"/>
        <end position="22"/>
    </location>
</feature>
<keyword evidence="3" id="KW-1185">Reference proteome</keyword>